<dbReference type="InterPro" id="IPR048851">
    <property type="entry name" value="PaaA2_dom"/>
</dbReference>
<proteinExistence type="predicted"/>
<reference evidence="2" key="1">
    <citation type="submission" date="2018-12" db="EMBL/GenBank/DDBJ databases">
        <authorList>
            <person name="Ashton P.M."/>
            <person name="Dallman T."/>
            <person name="Nair S."/>
            <person name="De Pinna E."/>
            <person name="Peters T."/>
            <person name="Grant K."/>
        </authorList>
    </citation>
    <scope>NUCLEOTIDE SEQUENCE</scope>
    <source>
        <strain evidence="2">650060</strain>
    </source>
</reference>
<feature type="domain" description="Stability determinant" evidence="1">
    <location>
        <begin position="104"/>
        <end position="131"/>
    </location>
</feature>
<sequence length="149" mass="16855">MATETIDHTTLFRLVEAGAVRGAHIIGQPGGWSVMVRYGMHERPLAAQRSHNVRLFRRFETLVSYLKGIGIARFDVDSSDYTPDAVNTARRPDRAEALKRAHEAAAYDAWFREQVQASIDDPRPGIPHDAVEAKFAAKREALRKRMENR</sequence>
<organism evidence="2">
    <name type="scientific">Salmonella enterica subsp. enterica serovar Aqua</name>
    <dbReference type="NCBI Taxonomy" id="1302615"/>
    <lineage>
        <taxon>Bacteria</taxon>
        <taxon>Pseudomonadati</taxon>
        <taxon>Pseudomonadota</taxon>
        <taxon>Gammaproteobacteria</taxon>
        <taxon>Enterobacterales</taxon>
        <taxon>Enterobacteriaceae</taxon>
        <taxon>Salmonella</taxon>
    </lineage>
</organism>
<dbReference type="Gene3D" id="6.20.450.20">
    <property type="match status" value="1"/>
</dbReference>
<evidence type="ECO:0000313" key="2">
    <source>
        <dbReference type="EMBL" id="ECA3795328.1"/>
    </source>
</evidence>
<dbReference type="EMBL" id="AAHUDZ010000080">
    <property type="protein sequence ID" value="ECA3795328.1"/>
    <property type="molecule type" value="Genomic_DNA"/>
</dbReference>
<name>A0A5X6ERR2_SALET</name>
<comment type="caution">
    <text evidence="2">The sequence shown here is derived from an EMBL/GenBank/DDBJ whole genome shotgun (WGS) entry which is preliminary data.</text>
</comment>
<gene>
    <name evidence="2" type="ORF">EKG95_26745</name>
</gene>
<accession>A0A5X6ERR2</accession>
<dbReference type="Pfam" id="PF21217">
    <property type="entry name" value="PaaA2"/>
    <property type="match status" value="1"/>
</dbReference>
<protein>
    <recommendedName>
        <fullName evidence="1">Stability determinant domain-containing protein</fullName>
    </recommendedName>
</protein>
<dbReference type="AlphaFoldDB" id="A0A5X6ERR2"/>
<evidence type="ECO:0000259" key="1">
    <source>
        <dbReference type="Pfam" id="PF21217"/>
    </source>
</evidence>